<dbReference type="InterPro" id="IPR041698">
    <property type="entry name" value="Methyltransf_25"/>
</dbReference>
<dbReference type="PANTHER" id="PTHR43464">
    <property type="entry name" value="METHYLTRANSFERASE"/>
    <property type="match status" value="1"/>
</dbReference>
<feature type="domain" description="Methyltransferase" evidence="4">
    <location>
        <begin position="68"/>
        <end position="168"/>
    </location>
</feature>
<name>A0A9X4XRX6_9BRAD</name>
<keyword evidence="3" id="KW-0949">S-adenosyl-L-methionine</keyword>
<dbReference type="InterPro" id="IPR029063">
    <property type="entry name" value="SAM-dependent_MTases_sf"/>
</dbReference>
<dbReference type="Gene3D" id="3.40.50.150">
    <property type="entry name" value="Vaccinia Virus protein VP39"/>
    <property type="match status" value="1"/>
</dbReference>
<proteinExistence type="predicted"/>
<dbReference type="PANTHER" id="PTHR43464:SF19">
    <property type="entry name" value="UBIQUINONE BIOSYNTHESIS O-METHYLTRANSFERASE, MITOCHONDRIAL"/>
    <property type="match status" value="1"/>
</dbReference>
<gene>
    <name evidence="5" type="ORF">GJ689_24110</name>
</gene>
<sequence length="238" mass="26013">MSWRTDAMLERSAAGPDRMGATIAADAAHRMDRMYRHQRHVYDLTRKYYLLGRDGLIRDLAPAPGHRVLEIGCGTGRNLVRAARRYPAARFFGVDVSGEMLASAARGVARAGLASRIGLARADATLLDPAAVFGEPAFERVYFSYTLSMIPDWEAALDRALAAVAPGGELQIVDFGTQEGLPAAARRALRRWLALFDVTPRDRLEEYLAASAATIGATLSVTRPYRGYSQRAVLRTAC</sequence>
<keyword evidence="1 5" id="KW-0489">Methyltransferase</keyword>
<reference evidence="5 6" key="1">
    <citation type="submission" date="2019-11" db="EMBL/GenBank/DDBJ databases">
        <title>Whole-genome sequence of Rhodoplanes serenus DSM 18633, type strain.</title>
        <authorList>
            <person name="Kyndt J.A."/>
            <person name="Meyer T.E."/>
        </authorList>
    </citation>
    <scope>NUCLEOTIDE SEQUENCE [LARGE SCALE GENOMIC DNA]</scope>
    <source>
        <strain evidence="5 6">DSM 18633</strain>
    </source>
</reference>
<dbReference type="GO" id="GO:0032259">
    <property type="term" value="P:methylation"/>
    <property type="evidence" value="ECO:0007669"/>
    <property type="project" value="UniProtKB-KW"/>
</dbReference>
<accession>A0A9X4XRX6</accession>
<evidence type="ECO:0000256" key="2">
    <source>
        <dbReference type="ARBA" id="ARBA00022679"/>
    </source>
</evidence>
<dbReference type="SUPFAM" id="SSF53335">
    <property type="entry name" value="S-adenosyl-L-methionine-dependent methyltransferases"/>
    <property type="match status" value="1"/>
</dbReference>
<evidence type="ECO:0000313" key="6">
    <source>
        <dbReference type="Proteomes" id="UP000438991"/>
    </source>
</evidence>
<protein>
    <submittedName>
        <fullName evidence="5">Methyltransferase domain-containing protein</fullName>
    </submittedName>
</protein>
<comment type="caution">
    <text evidence="5">The sequence shown here is derived from an EMBL/GenBank/DDBJ whole genome shotgun (WGS) entry which is preliminary data.</text>
</comment>
<dbReference type="CDD" id="cd02440">
    <property type="entry name" value="AdoMet_MTases"/>
    <property type="match status" value="1"/>
</dbReference>
<evidence type="ECO:0000256" key="1">
    <source>
        <dbReference type="ARBA" id="ARBA00022603"/>
    </source>
</evidence>
<evidence type="ECO:0000256" key="3">
    <source>
        <dbReference type="ARBA" id="ARBA00022691"/>
    </source>
</evidence>
<dbReference type="Proteomes" id="UP000438991">
    <property type="component" value="Unassembled WGS sequence"/>
</dbReference>
<dbReference type="GO" id="GO:0008168">
    <property type="term" value="F:methyltransferase activity"/>
    <property type="evidence" value="ECO:0007669"/>
    <property type="project" value="UniProtKB-KW"/>
</dbReference>
<keyword evidence="2" id="KW-0808">Transferase</keyword>
<dbReference type="EMBL" id="WNKV01000028">
    <property type="protein sequence ID" value="MTW19281.1"/>
    <property type="molecule type" value="Genomic_DNA"/>
</dbReference>
<dbReference type="AlphaFoldDB" id="A0A9X4XRX6"/>
<evidence type="ECO:0000259" key="4">
    <source>
        <dbReference type="Pfam" id="PF13649"/>
    </source>
</evidence>
<evidence type="ECO:0000313" key="5">
    <source>
        <dbReference type="EMBL" id="MTW19281.1"/>
    </source>
</evidence>
<dbReference type="Pfam" id="PF13649">
    <property type="entry name" value="Methyltransf_25"/>
    <property type="match status" value="1"/>
</dbReference>
<organism evidence="5 6">
    <name type="scientific">Rhodoplanes serenus</name>
    <dbReference type="NCBI Taxonomy" id="200615"/>
    <lineage>
        <taxon>Bacteria</taxon>
        <taxon>Pseudomonadati</taxon>
        <taxon>Pseudomonadota</taxon>
        <taxon>Alphaproteobacteria</taxon>
        <taxon>Hyphomicrobiales</taxon>
        <taxon>Nitrobacteraceae</taxon>
        <taxon>Rhodoplanes</taxon>
    </lineage>
</organism>